<name>A0A9X6NDZ2_HYPEX</name>
<evidence type="ECO:0008006" key="3">
    <source>
        <dbReference type="Google" id="ProtNLM"/>
    </source>
</evidence>
<accession>A0A9X6NDZ2</accession>
<reference evidence="2" key="1">
    <citation type="submission" date="2017-01" db="EMBL/GenBank/DDBJ databases">
        <title>Comparative genomics of anhydrobiosis in the tardigrade Hypsibius dujardini.</title>
        <authorList>
            <person name="Yoshida Y."/>
            <person name="Koutsovoulos G."/>
            <person name="Laetsch D."/>
            <person name="Stevens L."/>
            <person name="Kumar S."/>
            <person name="Horikawa D."/>
            <person name="Ishino K."/>
            <person name="Komine S."/>
            <person name="Tomita M."/>
            <person name="Blaxter M."/>
            <person name="Arakawa K."/>
        </authorList>
    </citation>
    <scope>NUCLEOTIDE SEQUENCE [LARGE SCALE GENOMIC DNA]</scope>
    <source>
        <strain evidence="2">Z151</strain>
    </source>
</reference>
<proteinExistence type="predicted"/>
<comment type="caution">
    <text evidence="1">The sequence shown here is derived from an EMBL/GenBank/DDBJ whole genome shotgun (WGS) entry which is preliminary data.</text>
</comment>
<gene>
    <name evidence="1" type="ORF">BV898_15442</name>
</gene>
<dbReference type="Proteomes" id="UP000192578">
    <property type="component" value="Unassembled WGS sequence"/>
</dbReference>
<organism evidence="1 2">
    <name type="scientific">Hypsibius exemplaris</name>
    <name type="common">Freshwater tardigrade</name>
    <dbReference type="NCBI Taxonomy" id="2072580"/>
    <lineage>
        <taxon>Eukaryota</taxon>
        <taxon>Metazoa</taxon>
        <taxon>Ecdysozoa</taxon>
        <taxon>Tardigrada</taxon>
        <taxon>Eutardigrada</taxon>
        <taxon>Parachela</taxon>
        <taxon>Hypsibioidea</taxon>
        <taxon>Hypsibiidae</taxon>
        <taxon>Hypsibius</taxon>
    </lineage>
</organism>
<dbReference type="AlphaFoldDB" id="A0A9X6NDZ2"/>
<keyword evidence="2" id="KW-1185">Reference proteome</keyword>
<sequence>MICGVRKGAEAVDWSNGNWPKIVTFHKARRSAARHHPAHAVGNARKTRDCTHYAFNQNDGKCRLKSVVADKKNAHILRFKTCLRIALLNDL</sequence>
<protein>
    <recommendedName>
        <fullName evidence="3">Apple domain-containing protein</fullName>
    </recommendedName>
</protein>
<dbReference type="EMBL" id="MTYJ01000209">
    <property type="protein sequence ID" value="OWA50941.1"/>
    <property type="molecule type" value="Genomic_DNA"/>
</dbReference>
<evidence type="ECO:0000313" key="1">
    <source>
        <dbReference type="EMBL" id="OWA50941.1"/>
    </source>
</evidence>
<evidence type="ECO:0000313" key="2">
    <source>
        <dbReference type="Proteomes" id="UP000192578"/>
    </source>
</evidence>